<accession>A0A3P3ZPL0</accession>
<keyword evidence="1" id="KW-0472">Membrane</keyword>
<protein>
    <submittedName>
        <fullName evidence="2">Uncharacterized protein</fullName>
    </submittedName>
</protein>
<keyword evidence="1" id="KW-0812">Transmembrane</keyword>
<feature type="transmembrane region" description="Helical" evidence="1">
    <location>
        <begin position="6"/>
        <end position="23"/>
    </location>
</feature>
<dbReference type="AlphaFoldDB" id="A0A3P3ZPL0"/>
<evidence type="ECO:0000256" key="1">
    <source>
        <dbReference type="SAM" id="Phobius"/>
    </source>
</evidence>
<dbReference type="EMBL" id="UOYP01000253">
    <property type="protein sequence ID" value="VAY88569.1"/>
    <property type="molecule type" value="Genomic_DNA"/>
</dbReference>
<name>A0A3P3ZPL0_9ZZZZ</name>
<organism evidence="2">
    <name type="scientific">mine drainage metagenome</name>
    <dbReference type="NCBI Taxonomy" id="410659"/>
    <lineage>
        <taxon>unclassified sequences</taxon>
        <taxon>metagenomes</taxon>
        <taxon>ecological metagenomes</taxon>
    </lineage>
</organism>
<keyword evidence="1" id="KW-1133">Transmembrane helix</keyword>
<evidence type="ECO:0000313" key="2">
    <source>
        <dbReference type="EMBL" id="VAY88569.1"/>
    </source>
</evidence>
<gene>
    <name evidence="2" type="ORF">CARN8_3260001</name>
</gene>
<proteinExistence type="predicted"/>
<sequence>MFSILAIMILNFMLVLDPAILLLRGS</sequence>
<reference evidence="2" key="1">
    <citation type="submission" date="2018-10" db="EMBL/GenBank/DDBJ databases">
        <authorList>
            <person name="Plewniak F."/>
        </authorList>
    </citation>
    <scope>NUCLEOTIDE SEQUENCE</scope>
</reference>